<dbReference type="AlphaFoldDB" id="A0A9P5PKI3"/>
<name>A0A9P5PKI3_9AGAR</name>
<organism evidence="1 2">
    <name type="scientific">Rhodocollybia butyracea</name>
    <dbReference type="NCBI Taxonomy" id="206335"/>
    <lineage>
        <taxon>Eukaryota</taxon>
        <taxon>Fungi</taxon>
        <taxon>Dikarya</taxon>
        <taxon>Basidiomycota</taxon>
        <taxon>Agaricomycotina</taxon>
        <taxon>Agaricomycetes</taxon>
        <taxon>Agaricomycetidae</taxon>
        <taxon>Agaricales</taxon>
        <taxon>Marasmiineae</taxon>
        <taxon>Omphalotaceae</taxon>
        <taxon>Rhodocollybia</taxon>
    </lineage>
</organism>
<dbReference type="Proteomes" id="UP000772434">
    <property type="component" value="Unassembled WGS sequence"/>
</dbReference>
<sequence>MQTGPKFHGRIPAHMEMEETEAAQAVDTQLILSQKLGGVKVSPCSRGVCIGCPESGACIELNLLSNQNIEKEVQALQEKFFLVCPSCWNSAKGEDKNARPYHALYLRKERTALHPNPVVIVHRRNIGFFNGLNLDKIGLIDISHEDFAPFPFAYQLIDAAISTWDKDERLNKRVVLGDEKLYQSFCTHVSGKIKKKFVDELIVLLSTHSNDKGQLCWGETFLDAKKFFERAFTPDLRMHFKEVNAHLILMCCPGIFQVQSQYNSFLQLTQAKIFESVVGFPNQHDLKPFKVAHFASQWFNRVIRHRESYDRALPGICRSLPDLGHHTSVLVVYWSQNSKGNLSICIRKAVWCEKYRAPFGIQWQEAVCRQCRSFNSLKFERNLGEKKMIVRCRHAKFQQCEPKEMKIDGIYLQTPQGPSQSDGEWYIGEYEWNEFDSQSFEAHIKSAVE</sequence>
<reference evidence="1" key="1">
    <citation type="submission" date="2020-11" db="EMBL/GenBank/DDBJ databases">
        <authorList>
            <consortium name="DOE Joint Genome Institute"/>
            <person name="Ahrendt S."/>
            <person name="Riley R."/>
            <person name="Andreopoulos W."/>
            <person name="Labutti K."/>
            <person name="Pangilinan J."/>
            <person name="Ruiz-Duenas F.J."/>
            <person name="Barrasa J.M."/>
            <person name="Sanchez-Garcia M."/>
            <person name="Camarero S."/>
            <person name="Miyauchi S."/>
            <person name="Serrano A."/>
            <person name="Linde D."/>
            <person name="Babiker R."/>
            <person name="Drula E."/>
            <person name="Ayuso-Fernandez I."/>
            <person name="Pacheco R."/>
            <person name="Padilla G."/>
            <person name="Ferreira P."/>
            <person name="Barriuso J."/>
            <person name="Kellner H."/>
            <person name="Castanera R."/>
            <person name="Alfaro M."/>
            <person name="Ramirez L."/>
            <person name="Pisabarro A.G."/>
            <person name="Kuo A."/>
            <person name="Tritt A."/>
            <person name="Lipzen A."/>
            <person name="He G."/>
            <person name="Yan M."/>
            <person name="Ng V."/>
            <person name="Cullen D."/>
            <person name="Martin F."/>
            <person name="Rosso M.-N."/>
            <person name="Henrissat B."/>
            <person name="Hibbett D."/>
            <person name="Martinez A.T."/>
            <person name="Grigoriev I.V."/>
        </authorList>
    </citation>
    <scope>NUCLEOTIDE SEQUENCE</scope>
    <source>
        <strain evidence="1">AH 40177</strain>
    </source>
</reference>
<comment type="caution">
    <text evidence="1">The sequence shown here is derived from an EMBL/GenBank/DDBJ whole genome shotgun (WGS) entry which is preliminary data.</text>
</comment>
<protein>
    <submittedName>
        <fullName evidence="1">Uncharacterized protein</fullName>
    </submittedName>
</protein>
<evidence type="ECO:0000313" key="1">
    <source>
        <dbReference type="EMBL" id="KAF9064257.1"/>
    </source>
</evidence>
<keyword evidence="2" id="KW-1185">Reference proteome</keyword>
<proteinExistence type="predicted"/>
<dbReference type="EMBL" id="JADNRY010000127">
    <property type="protein sequence ID" value="KAF9064257.1"/>
    <property type="molecule type" value="Genomic_DNA"/>
</dbReference>
<dbReference type="OrthoDB" id="2693558at2759"/>
<evidence type="ECO:0000313" key="2">
    <source>
        <dbReference type="Proteomes" id="UP000772434"/>
    </source>
</evidence>
<gene>
    <name evidence="1" type="ORF">BDP27DRAFT_1333744</name>
</gene>
<accession>A0A9P5PKI3</accession>